<dbReference type="PANTHER" id="PTHR30047">
    <property type="entry name" value="HIGH-AFFINITY CHOLINE TRANSPORT PROTEIN-RELATED"/>
    <property type="match status" value="1"/>
</dbReference>
<keyword evidence="5 9" id="KW-0812">Transmembrane</keyword>
<name>A0A414EQA5_9FIRM</name>
<keyword evidence="7 9" id="KW-0472">Membrane</keyword>
<feature type="compositionally biased region" description="Basic and acidic residues" evidence="8">
    <location>
        <begin position="526"/>
        <end position="536"/>
    </location>
</feature>
<evidence type="ECO:0000256" key="4">
    <source>
        <dbReference type="ARBA" id="ARBA00022475"/>
    </source>
</evidence>
<dbReference type="Proteomes" id="UP000283745">
    <property type="component" value="Unassembled WGS sequence"/>
</dbReference>
<dbReference type="AlphaFoldDB" id="A0A414EQA5"/>
<feature type="transmembrane region" description="Helical" evidence="9">
    <location>
        <begin position="267"/>
        <end position="285"/>
    </location>
</feature>
<dbReference type="GO" id="GO:0022857">
    <property type="term" value="F:transmembrane transporter activity"/>
    <property type="evidence" value="ECO:0007669"/>
    <property type="project" value="InterPro"/>
</dbReference>
<feature type="transmembrane region" description="Helical" evidence="9">
    <location>
        <begin position="191"/>
        <end position="214"/>
    </location>
</feature>
<dbReference type="EMBL" id="QSKF01000005">
    <property type="protein sequence ID" value="RHE40217.1"/>
    <property type="molecule type" value="Genomic_DNA"/>
</dbReference>
<evidence type="ECO:0000256" key="5">
    <source>
        <dbReference type="ARBA" id="ARBA00022692"/>
    </source>
</evidence>
<evidence type="ECO:0000256" key="6">
    <source>
        <dbReference type="ARBA" id="ARBA00022989"/>
    </source>
</evidence>
<evidence type="ECO:0000313" key="11">
    <source>
        <dbReference type="Proteomes" id="UP000283745"/>
    </source>
</evidence>
<dbReference type="GO" id="GO:0005886">
    <property type="term" value="C:plasma membrane"/>
    <property type="evidence" value="ECO:0007669"/>
    <property type="project" value="UniProtKB-SubCell"/>
</dbReference>
<sequence>MKHMTKKSNIRWAVFLIPWLLVIATIILNLVNGETFNALIMTVTSFILGNFDWLFALMAFICVVLVVAAYFSPFGNVRIGGSKAKPILNQTNYIWIVLCTIMAAGILLWACAEPMYHYYAPPGNITPKSPEAITFLMKDIFLEWTFTPMCIYGMPAILFAFLFYNAKKKYSIGSMLFPAFSSKMADKASPVIDCICLFALVCGMAASMGSAIFLVADGTSSITNDAVSSTPSTWTIIAVIIVAAFVTSAISGVMNGIRILSTINSRIYMVLGLFVFLFGPTAYILKLTVEGFGAFVSTFCQSSLFISAADGDGWAMWWPVFYWCNWMAWMPVTSIFLGKISKGYSIKEAIRVIVVFPALFSVAWLGLFSASSVYYELAGKGINDAMLAGGTASATYAVLKQLPIPVISIAVFLSIVFVSFITASDSNTNAMAGLCTDSISENDAESPAWLKLVWGITIGVLCVIFVRAFKSTDALKYLSNLGGFPIVFLLIIISISFMKVMCNPAKYDTFTEDYDELGRPIPSKRLKSEQDEEKTRKKEAKTQTT</sequence>
<feature type="transmembrane region" description="Helical" evidence="9">
    <location>
        <begin position="12"/>
        <end position="31"/>
    </location>
</feature>
<evidence type="ECO:0000313" key="10">
    <source>
        <dbReference type="EMBL" id="RHE40217.1"/>
    </source>
</evidence>
<gene>
    <name evidence="10" type="ORF">DW740_07920</name>
</gene>
<keyword evidence="3" id="KW-0813">Transport</keyword>
<evidence type="ECO:0000256" key="1">
    <source>
        <dbReference type="ARBA" id="ARBA00004651"/>
    </source>
</evidence>
<proteinExistence type="inferred from homology"/>
<feature type="region of interest" description="Disordered" evidence="8">
    <location>
        <begin position="514"/>
        <end position="545"/>
    </location>
</feature>
<feature type="transmembrane region" description="Helical" evidence="9">
    <location>
        <begin position="51"/>
        <end position="71"/>
    </location>
</feature>
<feature type="transmembrane region" description="Helical" evidence="9">
    <location>
        <begin position="406"/>
        <end position="424"/>
    </location>
</feature>
<feature type="transmembrane region" description="Helical" evidence="9">
    <location>
        <begin position="448"/>
        <end position="469"/>
    </location>
</feature>
<dbReference type="InterPro" id="IPR000060">
    <property type="entry name" value="BCCT_transptr"/>
</dbReference>
<feature type="transmembrane region" description="Helical" evidence="9">
    <location>
        <begin position="146"/>
        <end position="166"/>
    </location>
</feature>
<dbReference type="Pfam" id="PF02028">
    <property type="entry name" value="BCCT"/>
    <property type="match status" value="1"/>
</dbReference>
<evidence type="ECO:0000256" key="9">
    <source>
        <dbReference type="SAM" id="Phobius"/>
    </source>
</evidence>
<accession>A0A414EQA5</accession>
<protein>
    <submittedName>
        <fullName evidence="10">BCCT family transporter</fullName>
    </submittedName>
</protein>
<evidence type="ECO:0000256" key="3">
    <source>
        <dbReference type="ARBA" id="ARBA00022448"/>
    </source>
</evidence>
<organism evidence="10 11">
    <name type="scientific">Blautia obeum</name>
    <dbReference type="NCBI Taxonomy" id="40520"/>
    <lineage>
        <taxon>Bacteria</taxon>
        <taxon>Bacillati</taxon>
        <taxon>Bacillota</taxon>
        <taxon>Clostridia</taxon>
        <taxon>Lachnospirales</taxon>
        <taxon>Lachnospiraceae</taxon>
        <taxon>Blautia</taxon>
    </lineage>
</organism>
<evidence type="ECO:0000256" key="8">
    <source>
        <dbReference type="SAM" id="MobiDB-lite"/>
    </source>
</evidence>
<comment type="subcellular location">
    <subcellularLocation>
        <location evidence="1">Cell membrane</location>
        <topology evidence="1">Multi-pass membrane protein</topology>
    </subcellularLocation>
</comment>
<evidence type="ECO:0000256" key="7">
    <source>
        <dbReference type="ARBA" id="ARBA00023136"/>
    </source>
</evidence>
<comment type="caution">
    <text evidence="10">The sequence shown here is derived from an EMBL/GenBank/DDBJ whole genome shotgun (WGS) entry which is preliminary data.</text>
</comment>
<feature type="transmembrane region" description="Helical" evidence="9">
    <location>
        <begin position="320"/>
        <end position="340"/>
    </location>
</feature>
<feature type="transmembrane region" description="Helical" evidence="9">
    <location>
        <begin position="352"/>
        <end position="375"/>
    </location>
</feature>
<feature type="transmembrane region" description="Helical" evidence="9">
    <location>
        <begin position="234"/>
        <end position="255"/>
    </location>
</feature>
<reference evidence="10 11" key="1">
    <citation type="submission" date="2018-08" db="EMBL/GenBank/DDBJ databases">
        <title>A genome reference for cultivated species of the human gut microbiota.</title>
        <authorList>
            <person name="Zou Y."/>
            <person name="Xue W."/>
            <person name="Luo G."/>
        </authorList>
    </citation>
    <scope>NUCLEOTIDE SEQUENCE [LARGE SCALE GENOMIC DNA]</scope>
    <source>
        <strain evidence="10 11">AM28-23</strain>
    </source>
</reference>
<keyword evidence="4" id="KW-1003">Cell membrane</keyword>
<evidence type="ECO:0000256" key="2">
    <source>
        <dbReference type="ARBA" id="ARBA00005658"/>
    </source>
</evidence>
<keyword evidence="6 9" id="KW-1133">Transmembrane helix</keyword>
<dbReference type="PANTHER" id="PTHR30047:SF7">
    <property type="entry name" value="HIGH-AFFINITY CHOLINE TRANSPORT PROTEIN"/>
    <property type="match status" value="1"/>
</dbReference>
<feature type="transmembrane region" description="Helical" evidence="9">
    <location>
        <begin position="481"/>
        <end position="501"/>
    </location>
</feature>
<feature type="transmembrane region" description="Helical" evidence="9">
    <location>
        <begin position="92"/>
        <end position="110"/>
    </location>
</feature>
<comment type="similarity">
    <text evidence="2">Belongs to the BCCT transporter (TC 2.A.15) family.</text>
</comment>